<evidence type="ECO:0000313" key="2">
    <source>
        <dbReference type="EMBL" id="ORY64237.1"/>
    </source>
</evidence>
<dbReference type="RefSeq" id="XP_040715651.1">
    <property type="nucleotide sequence ID" value="XM_040860303.1"/>
</dbReference>
<feature type="compositionally biased region" description="Basic and acidic residues" evidence="1">
    <location>
        <begin position="192"/>
        <end position="217"/>
    </location>
</feature>
<feature type="compositionally biased region" description="Pro residues" evidence="1">
    <location>
        <begin position="151"/>
        <end position="168"/>
    </location>
</feature>
<accession>A0A1Y2DYB6</accession>
<feature type="compositionally biased region" description="Polar residues" evidence="1">
    <location>
        <begin position="390"/>
        <end position="401"/>
    </location>
</feature>
<organism evidence="2 3">
    <name type="scientific">Pseudomassariella vexata</name>
    <dbReference type="NCBI Taxonomy" id="1141098"/>
    <lineage>
        <taxon>Eukaryota</taxon>
        <taxon>Fungi</taxon>
        <taxon>Dikarya</taxon>
        <taxon>Ascomycota</taxon>
        <taxon>Pezizomycotina</taxon>
        <taxon>Sordariomycetes</taxon>
        <taxon>Xylariomycetidae</taxon>
        <taxon>Amphisphaeriales</taxon>
        <taxon>Pseudomassariaceae</taxon>
        <taxon>Pseudomassariella</taxon>
    </lineage>
</organism>
<feature type="region of interest" description="Disordered" evidence="1">
    <location>
        <begin position="1"/>
        <end position="494"/>
    </location>
</feature>
<feature type="compositionally biased region" description="Basic and acidic residues" evidence="1">
    <location>
        <begin position="360"/>
        <end position="369"/>
    </location>
</feature>
<feature type="compositionally biased region" description="Basic and acidic residues" evidence="1">
    <location>
        <begin position="39"/>
        <end position="124"/>
    </location>
</feature>
<sequence>MADSRGGRRYEDGEVTRYGAGESYRPFTDRTPRRARSPAGERARSPPPRERARSPPPRERVRSPLPRERARSPPPRERARTPVLDSDRYVPDRTVRRRSRSGDRFRRDRDADRGGDSWRRERSRSQRRGSPRRTSPRRVSPPRFPAASRGPSPPRRTSPRRPSPPRRASPPRRQSPPRRNSPGPHATQRYSPRLDPRDDRDGRDRMRSPRRRYDSRVRSRSPYNNRDRARDPRHAWNRDRRGSPRRASPPAQRASTFRPRSPSIDRRDDRFGASYRRQSPFRESAISSALPSGENSRRSSPHPTSGRREDRSIPQSPVPSRPLSRSSHGMSAREPLEPPTAPRSPPRGPAALRAPPTGPRDNRDTREARNFSGPPATAIEPPARPAPVVPSTSTPNRQDMANNGLPPSGPRGFVGFSRPGYGRGTRVQGRDWGSPIQSRNMAPVPGPSSATTASNIPTGPRLTPTSSSVPSTPVVQSKPFNPPKGPAAEQNSKRLTFAERVMAELPQIIPGGKLDPELESIDMGVLPELVPHTKSLKDEEEKIRQDLWAMQDKTRKMFNEWERGEREAKVATLRTSLAEAALAKSAGQGEGGSAF</sequence>
<feature type="compositionally biased region" description="Low complexity" evidence="1">
    <location>
        <begin position="177"/>
        <end position="191"/>
    </location>
</feature>
<feature type="compositionally biased region" description="Polar residues" evidence="1">
    <location>
        <begin position="448"/>
        <end position="457"/>
    </location>
</feature>
<keyword evidence="3" id="KW-1185">Reference proteome</keyword>
<name>A0A1Y2DYB6_9PEZI</name>
<proteinExistence type="predicted"/>
<feature type="compositionally biased region" description="Basic and acidic residues" evidence="1">
    <location>
        <begin position="1"/>
        <end position="15"/>
    </location>
</feature>
<dbReference type="GeneID" id="63776515"/>
<dbReference type="AlphaFoldDB" id="A0A1Y2DYB6"/>
<feature type="compositionally biased region" description="Polar residues" evidence="1">
    <location>
        <begin position="285"/>
        <end position="294"/>
    </location>
</feature>
<feature type="compositionally biased region" description="Basic residues" evidence="1">
    <location>
        <begin position="125"/>
        <end position="136"/>
    </location>
</feature>
<dbReference type="InParanoid" id="A0A1Y2DYB6"/>
<dbReference type="EMBL" id="MCFJ01000007">
    <property type="protein sequence ID" value="ORY64237.1"/>
    <property type="molecule type" value="Genomic_DNA"/>
</dbReference>
<dbReference type="STRING" id="1141098.A0A1Y2DYB6"/>
<feature type="compositionally biased region" description="Low complexity" evidence="1">
    <location>
        <begin position="463"/>
        <end position="475"/>
    </location>
</feature>
<feature type="compositionally biased region" description="Basic and acidic residues" evidence="1">
    <location>
        <begin position="225"/>
        <end position="242"/>
    </location>
</feature>
<feature type="compositionally biased region" description="Low complexity" evidence="1">
    <location>
        <begin position="245"/>
        <end position="262"/>
    </location>
</feature>
<feature type="compositionally biased region" description="Pro residues" evidence="1">
    <location>
        <begin position="337"/>
        <end position="348"/>
    </location>
</feature>
<protein>
    <submittedName>
        <fullName evidence="2">Uncharacterized protein</fullName>
    </submittedName>
</protein>
<dbReference type="OrthoDB" id="5424692at2759"/>
<evidence type="ECO:0000313" key="3">
    <source>
        <dbReference type="Proteomes" id="UP000193689"/>
    </source>
</evidence>
<gene>
    <name evidence="2" type="ORF">BCR38DRAFT_434377</name>
</gene>
<reference evidence="2 3" key="1">
    <citation type="submission" date="2016-07" db="EMBL/GenBank/DDBJ databases">
        <title>Pervasive Adenine N6-methylation of Active Genes in Fungi.</title>
        <authorList>
            <consortium name="DOE Joint Genome Institute"/>
            <person name="Mondo S.J."/>
            <person name="Dannebaum R.O."/>
            <person name="Kuo R.C."/>
            <person name="Labutti K."/>
            <person name="Haridas S."/>
            <person name="Kuo A."/>
            <person name="Salamov A."/>
            <person name="Ahrendt S.R."/>
            <person name="Lipzen A."/>
            <person name="Sullivan W."/>
            <person name="Andreopoulos W.B."/>
            <person name="Clum A."/>
            <person name="Lindquist E."/>
            <person name="Daum C."/>
            <person name="Ramamoorthy G.K."/>
            <person name="Gryganskyi A."/>
            <person name="Culley D."/>
            <person name="Magnuson J.K."/>
            <person name="James T.Y."/>
            <person name="O'Malley M.A."/>
            <person name="Stajich J.E."/>
            <person name="Spatafora J.W."/>
            <person name="Visel A."/>
            <person name="Grigoriev I.V."/>
        </authorList>
    </citation>
    <scope>NUCLEOTIDE SEQUENCE [LARGE SCALE GENOMIC DNA]</scope>
    <source>
        <strain evidence="2 3">CBS 129021</strain>
    </source>
</reference>
<comment type="caution">
    <text evidence="2">The sequence shown here is derived from an EMBL/GenBank/DDBJ whole genome shotgun (WGS) entry which is preliminary data.</text>
</comment>
<dbReference type="Proteomes" id="UP000193689">
    <property type="component" value="Unassembled WGS sequence"/>
</dbReference>
<evidence type="ECO:0000256" key="1">
    <source>
        <dbReference type="SAM" id="MobiDB-lite"/>
    </source>
</evidence>